<name>A0AAW3FHR7_9BACT</name>
<dbReference type="InterPro" id="IPR011379">
    <property type="entry name" value="MazG-related_GP37"/>
</dbReference>
<dbReference type="SUPFAM" id="SSF101386">
    <property type="entry name" value="all-alpha NTP pyrophosphatases"/>
    <property type="match status" value="1"/>
</dbReference>
<dbReference type="AlphaFoldDB" id="A0AAW3FHR7"/>
<dbReference type="Gene3D" id="1.10.287.1080">
    <property type="entry name" value="MazG-like"/>
    <property type="match status" value="1"/>
</dbReference>
<evidence type="ECO:0000313" key="3">
    <source>
        <dbReference type="Proteomes" id="UP000029533"/>
    </source>
</evidence>
<dbReference type="InterPro" id="IPR004518">
    <property type="entry name" value="MazG-like_dom"/>
</dbReference>
<sequence length="127" mass="14191">MDLNEYQEKAMRTCMPTCDNLLYMLTNLMGEVGEFAGKIAKHVRKGDLYVSHASHRDENGDVLHSQAILITDEEKDALAKEAGDIAWQLAGLCHVMGWSLEDVCQQNLDKLASRQQRGVIDGNGDER</sequence>
<evidence type="ECO:0000313" key="2">
    <source>
        <dbReference type="EMBL" id="KGF29931.1"/>
    </source>
</evidence>
<comment type="caution">
    <text evidence="2">The sequence shown here is derived from an EMBL/GenBank/DDBJ whole genome shotgun (WGS) entry which is preliminary data.</text>
</comment>
<feature type="domain" description="NTP pyrophosphohydrolase MazG-like" evidence="1">
    <location>
        <begin position="24"/>
        <end position="116"/>
    </location>
</feature>
<evidence type="ECO:0000259" key="1">
    <source>
        <dbReference type="Pfam" id="PF03819"/>
    </source>
</evidence>
<proteinExistence type="predicted"/>
<gene>
    <name evidence="2" type="ORF">HMPREF2132_01780</name>
</gene>
<dbReference type="Proteomes" id="UP000029533">
    <property type="component" value="Unassembled WGS sequence"/>
</dbReference>
<dbReference type="CDD" id="cd11541">
    <property type="entry name" value="NTP-PPase_u4"/>
    <property type="match status" value="1"/>
</dbReference>
<organism evidence="2 3">
    <name type="scientific">Prevotella histicola JCM 15637 = DNF00424</name>
    <dbReference type="NCBI Taxonomy" id="1236504"/>
    <lineage>
        <taxon>Bacteria</taxon>
        <taxon>Pseudomonadati</taxon>
        <taxon>Bacteroidota</taxon>
        <taxon>Bacteroidia</taxon>
        <taxon>Bacteroidales</taxon>
        <taxon>Prevotellaceae</taxon>
        <taxon>Prevotella</taxon>
    </lineage>
</organism>
<dbReference type="EMBL" id="JRNJ01000022">
    <property type="protein sequence ID" value="KGF29931.1"/>
    <property type="molecule type" value="Genomic_DNA"/>
</dbReference>
<protein>
    <recommendedName>
        <fullName evidence="1">NTP pyrophosphohydrolase MazG-like domain-containing protein</fullName>
    </recommendedName>
</protein>
<dbReference type="PIRSF" id="PIRSF006639">
    <property type="entry name" value="UCP006639_pph"/>
    <property type="match status" value="1"/>
</dbReference>
<reference evidence="2 3" key="1">
    <citation type="submission" date="2014-07" db="EMBL/GenBank/DDBJ databases">
        <authorList>
            <person name="McCorrison J."/>
            <person name="Sanka R."/>
            <person name="Torralba M."/>
            <person name="Gillis M."/>
            <person name="Haft D.H."/>
            <person name="Methe B."/>
            <person name="Sutton G."/>
            <person name="Nelson K.E."/>
        </authorList>
    </citation>
    <scope>NUCLEOTIDE SEQUENCE [LARGE SCALE GENOMIC DNA]</scope>
    <source>
        <strain evidence="2 3">DNF00424</strain>
    </source>
</reference>
<accession>A0AAW3FHR7</accession>
<dbReference type="RefSeq" id="WP_036868482.1">
    <property type="nucleotide sequence ID" value="NZ_JRNJ01000022.1"/>
</dbReference>
<dbReference type="Pfam" id="PF03819">
    <property type="entry name" value="MazG"/>
    <property type="match status" value="1"/>
</dbReference>